<proteinExistence type="predicted"/>
<evidence type="ECO:0000313" key="6">
    <source>
        <dbReference type="EMBL" id="CAA9336978.1"/>
    </source>
</evidence>
<organism evidence="6">
    <name type="scientific">uncultured Frankineae bacterium</name>
    <dbReference type="NCBI Taxonomy" id="437475"/>
    <lineage>
        <taxon>Bacteria</taxon>
        <taxon>Bacillati</taxon>
        <taxon>Actinomycetota</taxon>
        <taxon>Actinomycetes</taxon>
        <taxon>Frankiales</taxon>
        <taxon>environmental samples</taxon>
    </lineage>
</organism>
<keyword evidence="1" id="KW-0808">Transferase</keyword>
<sequence length="241" mass="25743">MDDSQHTQPQDAFAELARITLADHSVDRVMEKIAALAKSALQLNGEVSVTLVERGKASTIAQTGALALDLDERQYERGYGPCLASIDGGEPLVVKDMRDEQRWPDWATAAASLGAGSSMSIPVPLQREVSAALNIYSTDRDAFDDAAVELASTFAAYAGVALANMHLYAAQGQVAEQLQTAMQSRAVIEQAKGILMGQRRCSAQEAFDLLVRLSQDTNRKLRDVAGALVQDAIGEAGDGHV</sequence>
<dbReference type="Pfam" id="PF13185">
    <property type="entry name" value="GAF_2"/>
    <property type="match status" value="1"/>
</dbReference>
<dbReference type="SUPFAM" id="SSF55781">
    <property type="entry name" value="GAF domain-like"/>
    <property type="match status" value="1"/>
</dbReference>
<accession>A0A6J4LNH8</accession>
<evidence type="ECO:0000256" key="3">
    <source>
        <dbReference type="ARBA" id="ARBA00023015"/>
    </source>
</evidence>
<dbReference type="SMART" id="SM01012">
    <property type="entry name" value="ANTAR"/>
    <property type="match status" value="1"/>
</dbReference>
<dbReference type="InterPro" id="IPR036388">
    <property type="entry name" value="WH-like_DNA-bd_sf"/>
</dbReference>
<dbReference type="EMBL" id="CADCUB010000104">
    <property type="protein sequence ID" value="CAA9336978.1"/>
    <property type="molecule type" value="Genomic_DNA"/>
</dbReference>
<dbReference type="InterPro" id="IPR005561">
    <property type="entry name" value="ANTAR"/>
</dbReference>
<dbReference type="AlphaFoldDB" id="A0A6J4LNH8"/>
<dbReference type="SUPFAM" id="SSF52172">
    <property type="entry name" value="CheY-like"/>
    <property type="match status" value="1"/>
</dbReference>
<evidence type="ECO:0000259" key="5">
    <source>
        <dbReference type="PROSITE" id="PS50921"/>
    </source>
</evidence>
<evidence type="ECO:0000256" key="4">
    <source>
        <dbReference type="ARBA" id="ARBA00023163"/>
    </source>
</evidence>
<evidence type="ECO:0000256" key="2">
    <source>
        <dbReference type="ARBA" id="ARBA00022777"/>
    </source>
</evidence>
<protein>
    <submittedName>
        <fullName evidence="6">GAF domain-containing protein</fullName>
    </submittedName>
</protein>
<dbReference type="InterPro" id="IPR029016">
    <property type="entry name" value="GAF-like_dom_sf"/>
</dbReference>
<evidence type="ECO:0000256" key="1">
    <source>
        <dbReference type="ARBA" id="ARBA00022679"/>
    </source>
</evidence>
<gene>
    <name evidence="6" type="ORF">AVDCRST_MAG07-2532</name>
</gene>
<dbReference type="PIRSF" id="PIRSF036625">
    <property type="entry name" value="GAF_ANTAR"/>
    <property type="match status" value="1"/>
</dbReference>
<dbReference type="InterPro" id="IPR003018">
    <property type="entry name" value="GAF"/>
</dbReference>
<dbReference type="Pfam" id="PF03861">
    <property type="entry name" value="ANTAR"/>
    <property type="match status" value="1"/>
</dbReference>
<dbReference type="PROSITE" id="PS50921">
    <property type="entry name" value="ANTAR"/>
    <property type="match status" value="1"/>
</dbReference>
<dbReference type="InterPro" id="IPR012074">
    <property type="entry name" value="GAF_ANTAR"/>
</dbReference>
<reference evidence="6" key="1">
    <citation type="submission" date="2020-02" db="EMBL/GenBank/DDBJ databases">
        <authorList>
            <person name="Meier V. D."/>
        </authorList>
    </citation>
    <scope>NUCLEOTIDE SEQUENCE</scope>
    <source>
        <strain evidence="6">AVDCRST_MAG07</strain>
    </source>
</reference>
<keyword evidence="4" id="KW-0804">Transcription</keyword>
<dbReference type="GO" id="GO:0016301">
    <property type="term" value="F:kinase activity"/>
    <property type="evidence" value="ECO:0007669"/>
    <property type="project" value="UniProtKB-KW"/>
</dbReference>
<feature type="domain" description="ANTAR" evidence="5">
    <location>
        <begin position="168"/>
        <end position="229"/>
    </location>
</feature>
<dbReference type="Gene3D" id="1.10.10.10">
    <property type="entry name" value="Winged helix-like DNA-binding domain superfamily/Winged helix DNA-binding domain"/>
    <property type="match status" value="1"/>
</dbReference>
<dbReference type="Gene3D" id="3.30.450.40">
    <property type="match status" value="1"/>
</dbReference>
<dbReference type="InterPro" id="IPR011006">
    <property type="entry name" value="CheY-like_superfamily"/>
</dbReference>
<dbReference type="SMART" id="SM00065">
    <property type="entry name" value="GAF"/>
    <property type="match status" value="1"/>
</dbReference>
<name>A0A6J4LNH8_9ACTN</name>
<keyword evidence="2" id="KW-0418">Kinase</keyword>
<dbReference type="GO" id="GO:0003723">
    <property type="term" value="F:RNA binding"/>
    <property type="evidence" value="ECO:0007669"/>
    <property type="project" value="InterPro"/>
</dbReference>
<keyword evidence="3" id="KW-0805">Transcription regulation</keyword>